<proteinExistence type="predicted"/>
<keyword evidence="1" id="KW-0732">Signal</keyword>
<dbReference type="Pfam" id="PF01833">
    <property type="entry name" value="TIG"/>
    <property type="match status" value="3"/>
</dbReference>
<protein>
    <submittedName>
        <fullName evidence="4">Fibrocystin-L</fullName>
    </submittedName>
</protein>
<dbReference type="InterPro" id="IPR013783">
    <property type="entry name" value="Ig-like_fold"/>
</dbReference>
<comment type="caution">
    <text evidence="4">The sequence shown here is derived from an EMBL/GenBank/DDBJ whole genome shotgun (WGS) entry which is preliminary data.</text>
</comment>
<dbReference type="AlphaFoldDB" id="A0A5B7HMD3"/>
<evidence type="ECO:0000256" key="2">
    <source>
        <dbReference type="SAM" id="MobiDB-lite"/>
    </source>
</evidence>
<evidence type="ECO:0000313" key="4">
    <source>
        <dbReference type="EMBL" id="MPC70765.1"/>
    </source>
</evidence>
<evidence type="ECO:0000313" key="5">
    <source>
        <dbReference type="Proteomes" id="UP000324222"/>
    </source>
</evidence>
<organism evidence="4 5">
    <name type="scientific">Portunus trituberculatus</name>
    <name type="common">Swimming crab</name>
    <name type="synonym">Neptunus trituberculatus</name>
    <dbReference type="NCBI Taxonomy" id="210409"/>
    <lineage>
        <taxon>Eukaryota</taxon>
        <taxon>Metazoa</taxon>
        <taxon>Ecdysozoa</taxon>
        <taxon>Arthropoda</taxon>
        <taxon>Crustacea</taxon>
        <taxon>Multicrustacea</taxon>
        <taxon>Malacostraca</taxon>
        <taxon>Eumalacostraca</taxon>
        <taxon>Eucarida</taxon>
        <taxon>Decapoda</taxon>
        <taxon>Pleocyemata</taxon>
        <taxon>Brachyura</taxon>
        <taxon>Eubrachyura</taxon>
        <taxon>Portunoidea</taxon>
        <taxon>Portunidae</taxon>
        <taxon>Portuninae</taxon>
        <taxon>Portunus</taxon>
    </lineage>
</organism>
<sequence length="432" mass="44567">MDALTFTYSEARTPVVSGMAVEGEVVTLSGQNFGSDGSQITITLVAQTDSRSSSSLDTQDLQGFRVLEEEEEEEAMKEMLDDDIDFFVDDELEQLARGDLAHTEAHDAVRGEKSRRRLRRRPRLILQDMLDAPEGFWGTFTGTGAATFKDTLRLGAWRMAGTAPLPRTKDHHTREAPAHQRQSDPATYSCTVTNLTPTEATCTVDGLPAGSYSAEVNVAGAGDALADGVTSDAVPVVASITPESGSTNGGAVLVVDGSGFIAGSTAVTVGGADCTLLTENANQISCRVPAGAAGAVAVVVSVAGSDDVTAATSFTYDAALTPTLESVTPSTDVTGGATLTLAGTGFTLSGSDPEVLIGGESCVVSSPATATSLQCTVRSFSGAEVTLAGQGFDPAGSSTVTFCDLPCEPVTIDGTTSLTCVAPAQPASKWWW</sequence>
<dbReference type="SUPFAM" id="SSF81296">
    <property type="entry name" value="E set domains"/>
    <property type="match status" value="3"/>
</dbReference>
<dbReference type="InterPro" id="IPR002909">
    <property type="entry name" value="IPT_dom"/>
</dbReference>
<keyword evidence="5" id="KW-1185">Reference proteome</keyword>
<dbReference type="SMART" id="SM00429">
    <property type="entry name" value="IPT"/>
    <property type="match status" value="1"/>
</dbReference>
<dbReference type="EMBL" id="VSRR010031669">
    <property type="protein sequence ID" value="MPC70765.1"/>
    <property type="molecule type" value="Genomic_DNA"/>
</dbReference>
<feature type="region of interest" description="Disordered" evidence="2">
    <location>
        <begin position="163"/>
        <end position="185"/>
    </location>
</feature>
<dbReference type="Proteomes" id="UP000324222">
    <property type="component" value="Unassembled WGS sequence"/>
</dbReference>
<dbReference type="CDD" id="cd00603">
    <property type="entry name" value="IPT_PCSR"/>
    <property type="match status" value="3"/>
</dbReference>
<name>A0A5B7HMD3_PORTR</name>
<gene>
    <name evidence="4" type="primary">Pkhd1l1_2</name>
    <name evidence="4" type="ORF">E2C01_065022</name>
</gene>
<dbReference type="PANTHER" id="PTHR46769">
    <property type="entry name" value="POLYCYSTIC KIDNEY AND HEPATIC DISEASE 1 (AUTOSOMAL RECESSIVE)-LIKE 1"/>
    <property type="match status" value="1"/>
</dbReference>
<feature type="compositionally biased region" description="Basic and acidic residues" evidence="2">
    <location>
        <begin position="172"/>
        <end position="182"/>
    </location>
</feature>
<dbReference type="OrthoDB" id="6374595at2759"/>
<evidence type="ECO:0000259" key="3">
    <source>
        <dbReference type="SMART" id="SM00429"/>
    </source>
</evidence>
<reference evidence="4 5" key="1">
    <citation type="submission" date="2019-05" db="EMBL/GenBank/DDBJ databases">
        <title>Another draft genome of Portunus trituberculatus and its Hox gene families provides insights of decapod evolution.</title>
        <authorList>
            <person name="Jeong J.-H."/>
            <person name="Song I."/>
            <person name="Kim S."/>
            <person name="Choi T."/>
            <person name="Kim D."/>
            <person name="Ryu S."/>
            <person name="Kim W."/>
        </authorList>
    </citation>
    <scope>NUCLEOTIDE SEQUENCE [LARGE SCALE GENOMIC DNA]</scope>
    <source>
        <tissue evidence="4">Muscle</tissue>
    </source>
</reference>
<evidence type="ECO:0000256" key="1">
    <source>
        <dbReference type="ARBA" id="ARBA00022729"/>
    </source>
</evidence>
<dbReference type="InterPro" id="IPR052387">
    <property type="entry name" value="Fibrocystin"/>
</dbReference>
<dbReference type="FunFam" id="2.60.40.10:FF:000616">
    <property type="entry name" value="PKHD1 like 1"/>
    <property type="match status" value="1"/>
</dbReference>
<dbReference type="PANTHER" id="PTHR46769:SF2">
    <property type="entry name" value="FIBROCYSTIN-L ISOFORM 2 PRECURSOR-RELATED"/>
    <property type="match status" value="1"/>
</dbReference>
<dbReference type="InterPro" id="IPR014756">
    <property type="entry name" value="Ig_E-set"/>
</dbReference>
<accession>A0A5B7HMD3</accession>
<feature type="domain" description="IPT/TIG" evidence="3">
    <location>
        <begin position="234"/>
        <end position="317"/>
    </location>
</feature>
<dbReference type="Gene3D" id="2.60.40.10">
    <property type="entry name" value="Immunoglobulins"/>
    <property type="match status" value="3"/>
</dbReference>